<dbReference type="Gene3D" id="3.40.190.10">
    <property type="entry name" value="Periplasmic binding protein-like II"/>
    <property type="match status" value="2"/>
</dbReference>
<feature type="region of interest" description="Disordered" evidence="4">
    <location>
        <begin position="43"/>
        <end position="62"/>
    </location>
</feature>
<dbReference type="SUPFAM" id="SSF53850">
    <property type="entry name" value="Periplasmic binding protein-like II"/>
    <property type="match status" value="1"/>
</dbReference>
<reference evidence="6 7" key="1">
    <citation type="submission" date="2015-09" db="EMBL/GenBank/DDBJ databases">
        <title>Draft genome sequence of Kouleothrix aurantiaca JCM 19913.</title>
        <authorList>
            <person name="Hemp J."/>
        </authorList>
    </citation>
    <scope>NUCLEOTIDE SEQUENCE [LARGE SCALE GENOMIC DNA]</scope>
    <source>
        <strain evidence="6 7">COM-B</strain>
    </source>
</reference>
<organism evidence="6 7">
    <name type="scientific">Kouleothrix aurantiaca</name>
    <dbReference type="NCBI Taxonomy" id="186479"/>
    <lineage>
        <taxon>Bacteria</taxon>
        <taxon>Bacillati</taxon>
        <taxon>Chloroflexota</taxon>
        <taxon>Chloroflexia</taxon>
        <taxon>Chloroflexales</taxon>
        <taxon>Roseiflexineae</taxon>
        <taxon>Roseiflexaceae</taxon>
        <taxon>Kouleothrix</taxon>
    </lineage>
</organism>
<dbReference type="GO" id="GO:0015768">
    <property type="term" value="P:maltose transport"/>
    <property type="evidence" value="ECO:0007669"/>
    <property type="project" value="TreeGrafter"/>
</dbReference>
<dbReference type="AlphaFoldDB" id="A0A0P9HEH3"/>
<proteinExistence type="inferred from homology"/>
<keyword evidence="2" id="KW-0813">Transport</keyword>
<protein>
    <submittedName>
        <fullName evidence="6">ABC transporter substrate-binding protein</fullName>
    </submittedName>
</protein>
<evidence type="ECO:0000256" key="2">
    <source>
        <dbReference type="ARBA" id="ARBA00022448"/>
    </source>
</evidence>
<dbReference type="Pfam" id="PF13416">
    <property type="entry name" value="SBP_bac_8"/>
    <property type="match status" value="1"/>
</dbReference>
<evidence type="ECO:0000256" key="3">
    <source>
        <dbReference type="ARBA" id="ARBA00022729"/>
    </source>
</evidence>
<evidence type="ECO:0000313" key="7">
    <source>
        <dbReference type="Proteomes" id="UP000050509"/>
    </source>
</evidence>
<accession>A0A0P9HEH3</accession>
<name>A0A0P9HEH3_9CHLR</name>
<keyword evidence="3 5" id="KW-0732">Signal</keyword>
<dbReference type="GO" id="GO:1901982">
    <property type="term" value="F:maltose binding"/>
    <property type="evidence" value="ECO:0007669"/>
    <property type="project" value="TreeGrafter"/>
</dbReference>
<evidence type="ECO:0000313" key="6">
    <source>
        <dbReference type="EMBL" id="KPV53142.1"/>
    </source>
</evidence>
<gene>
    <name evidence="6" type="ORF">SE17_11335</name>
</gene>
<evidence type="ECO:0000256" key="4">
    <source>
        <dbReference type="SAM" id="MobiDB-lite"/>
    </source>
</evidence>
<dbReference type="PATRIC" id="fig|186479.3.peg.6859"/>
<evidence type="ECO:0000256" key="5">
    <source>
        <dbReference type="SAM" id="SignalP"/>
    </source>
</evidence>
<comment type="caution">
    <text evidence="6">The sequence shown here is derived from an EMBL/GenBank/DDBJ whole genome shotgun (WGS) entry which is preliminary data.</text>
</comment>
<evidence type="ECO:0000256" key="1">
    <source>
        <dbReference type="ARBA" id="ARBA00008520"/>
    </source>
</evidence>
<sequence>MQRMLKLLGAFSLMALLLAACGGGTAATPTSAPAPAAEATAAPAAAATAAPEAPTAMAEAPTAAMAEAPTAAMAEATAAPAAGGEAMAGPKVTGEVTLWHAYGAGSAEESAINTLIANAQKDNPDAKITVLEVPFDQVYNKFETEAAAGGGPDMFIAPNDSLGKEVRADLLAPIDDKMAGHLDNLLPVAVEGCKVDGKLYCVPESLKAVAMFYNTDKVKTVPTTTDELLTAVKGGLKLAINQNAYHNVPFFVGFGGKIVDDAGKCALDPAFGEAMTYLKQLKDAGAQFYTDGGKANDAFQTGAADAIINGPWATGDYKKSLGDKVAVAPVPAGPKGPAGPLTGTDGFYVNVNSKNVDGAVALGLYLTSPASMKIYVDQAGHVPADKNIQIADAVTKGFAEAAANGYPRPQVAELDNFWGPFGDAVNNVIEKGEDPAKVSTDTCAAMDKANNK</sequence>
<dbReference type="GO" id="GO:0042956">
    <property type="term" value="P:maltodextrin transmembrane transport"/>
    <property type="evidence" value="ECO:0007669"/>
    <property type="project" value="TreeGrafter"/>
</dbReference>
<keyword evidence="7" id="KW-1185">Reference proteome</keyword>
<feature type="signal peptide" evidence="5">
    <location>
        <begin position="1"/>
        <end position="26"/>
    </location>
</feature>
<comment type="similarity">
    <text evidence="1">Belongs to the bacterial solute-binding protein 1 family.</text>
</comment>
<dbReference type="PROSITE" id="PS51257">
    <property type="entry name" value="PROKAR_LIPOPROTEIN"/>
    <property type="match status" value="1"/>
</dbReference>
<dbReference type="InterPro" id="IPR006059">
    <property type="entry name" value="SBP"/>
</dbReference>
<dbReference type="Proteomes" id="UP000050509">
    <property type="component" value="Unassembled WGS sequence"/>
</dbReference>
<dbReference type="GO" id="GO:0055052">
    <property type="term" value="C:ATP-binding cassette (ABC) transporter complex, substrate-binding subunit-containing"/>
    <property type="evidence" value="ECO:0007669"/>
    <property type="project" value="TreeGrafter"/>
</dbReference>
<dbReference type="EMBL" id="LJCR01000329">
    <property type="protein sequence ID" value="KPV53142.1"/>
    <property type="molecule type" value="Genomic_DNA"/>
</dbReference>
<dbReference type="PANTHER" id="PTHR30061:SF50">
    <property type="entry name" value="MALTOSE_MALTODEXTRIN-BINDING PERIPLASMIC PROTEIN"/>
    <property type="match status" value="1"/>
</dbReference>
<feature type="chain" id="PRO_5006158445" evidence="5">
    <location>
        <begin position="27"/>
        <end position="452"/>
    </location>
</feature>
<dbReference type="PANTHER" id="PTHR30061">
    <property type="entry name" value="MALTOSE-BINDING PERIPLASMIC PROTEIN"/>
    <property type="match status" value="1"/>
</dbReference>